<protein>
    <submittedName>
        <fullName evidence="2">Uncharacterized protein</fullName>
    </submittedName>
</protein>
<evidence type="ECO:0000313" key="2">
    <source>
        <dbReference type="EMBL" id="CAF4033695.1"/>
    </source>
</evidence>
<proteinExistence type="predicted"/>
<evidence type="ECO:0000313" key="3">
    <source>
        <dbReference type="Proteomes" id="UP000663844"/>
    </source>
</evidence>
<comment type="caution">
    <text evidence="2">The sequence shown here is derived from an EMBL/GenBank/DDBJ whole genome shotgun (WGS) entry which is preliminary data.</text>
</comment>
<organism evidence="2 3">
    <name type="scientific">Adineta steineri</name>
    <dbReference type="NCBI Taxonomy" id="433720"/>
    <lineage>
        <taxon>Eukaryota</taxon>
        <taxon>Metazoa</taxon>
        <taxon>Spiralia</taxon>
        <taxon>Gnathifera</taxon>
        <taxon>Rotifera</taxon>
        <taxon>Eurotatoria</taxon>
        <taxon>Bdelloidea</taxon>
        <taxon>Adinetida</taxon>
        <taxon>Adinetidae</taxon>
        <taxon>Adineta</taxon>
    </lineage>
</organism>
<evidence type="ECO:0000313" key="1">
    <source>
        <dbReference type="EMBL" id="CAF0920009.1"/>
    </source>
</evidence>
<gene>
    <name evidence="1" type="ORF">JYZ213_LOCUS11557</name>
    <name evidence="2" type="ORF">OXD698_LOCUS31463</name>
</gene>
<accession>A0A819R2T9</accession>
<dbReference type="Proteomes" id="UP000663845">
    <property type="component" value="Unassembled WGS sequence"/>
</dbReference>
<reference evidence="2" key="1">
    <citation type="submission" date="2021-02" db="EMBL/GenBank/DDBJ databases">
        <authorList>
            <person name="Nowell W R."/>
        </authorList>
    </citation>
    <scope>NUCLEOTIDE SEQUENCE</scope>
</reference>
<sequence length="308" mass="34656">MSRLVVPYYIQAYEIVHQALVNAVLNYEVKNKKDIENLVEKLRSKVSALVAKLTLASQNCDDVRTRAGKHEESVAGSMSHVEDGIRRYLSCQNELRIAINAAQHQINLANHHHQQTQANLASSQANCARAKERYDDCLFFRCGWAEDDMNDACSAASDEAARVAAANHPNTIREATDKKLKLETQDARLDTILKFLQEGLQKVKQQQSSLATITSKLKEASSHISGFHTASTVLQMVIRDLFELVKVVKPLNDIYDEMVNHYKMEPFADGLITTESIADLKRKLTTIESKAKTIDENIVWNSKSEENE</sequence>
<dbReference type="Proteomes" id="UP000663844">
    <property type="component" value="Unassembled WGS sequence"/>
</dbReference>
<name>A0A819R2T9_9BILA</name>
<dbReference type="AlphaFoldDB" id="A0A819R2T9"/>
<dbReference type="EMBL" id="CAJOAZ010003894">
    <property type="protein sequence ID" value="CAF4033695.1"/>
    <property type="molecule type" value="Genomic_DNA"/>
</dbReference>
<dbReference type="EMBL" id="CAJNOG010000087">
    <property type="protein sequence ID" value="CAF0920009.1"/>
    <property type="molecule type" value="Genomic_DNA"/>
</dbReference>